<dbReference type="PANTHER" id="PTHR30632:SF14">
    <property type="entry name" value="TUNGSTATE_MOLYBDATE_CHROMATE-BINDING PROTEIN MODA"/>
    <property type="match status" value="1"/>
</dbReference>
<keyword evidence="3 5" id="KW-0732">Signal</keyword>
<dbReference type="CDD" id="cd13539">
    <property type="entry name" value="PBP2_AvModA"/>
    <property type="match status" value="1"/>
</dbReference>
<evidence type="ECO:0000313" key="6">
    <source>
        <dbReference type="EMBL" id="MDI1232295.1"/>
    </source>
</evidence>
<evidence type="ECO:0000256" key="1">
    <source>
        <dbReference type="ARBA" id="ARBA00009175"/>
    </source>
</evidence>
<evidence type="ECO:0000313" key="7">
    <source>
        <dbReference type="Proteomes" id="UP001160519"/>
    </source>
</evidence>
<comment type="similarity">
    <text evidence="1">Belongs to the bacterial solute-binding protein ModA family.</text>
</comment>
<dbReference type="GO" id="GO:0030973">
    <property type="term" value="F:molybdate ion binding"/>
    <property type="evidence" value="ECO:0007669"/>
    <property type="project" value="InterPro"/>
</dbReference>
<dbReference type="Pfam" id="PF13531">
    <property type="entry name" value="SBP_bac_11"/>
    <property type="match status" value="1"/>
</dbReference>
<keyword evidence="2 4" id="KW-0479">Metal-binding</keyword>
<proteinExistence type="inferred from homology"/>
<dbReference type="Proteomes" id="UP001160519">
    <property type="component" value="Unassembled WGS sequence"/>
</dbReference>
<evidence type="ECO:0000256" key="2">
    <source>
        <dbReference type="ARBA" id="ARBA00022723"/>
    </source>
</evidence>
<feature type="binding site" evidence="4">
    <location>
        <position position="61"/>
    </location>
    <ligand>
        <name>molybdate</name>
        <dbReference type="ChEBI" id="CHEBI:36264"/>
    </ligand>
</feature>
<keyword evidence="4" id="KW-0500">Molybdenum</keyword>
<dbReference type="Gene3D" id="3.40.190.10">
    <property type="entry name" value="Periplasmic binding protein-like II"/>
    <property type="match status" value="2"/>
</dbReference>
<dbReference type="InterPro" id="IPR005950">
    <property type="entry name" value="ModA"/>
</dbReference>
<evidence type="ECO:0000256" key="5">
    <source>
        <dbReference type="SAM" id="SignalP"/>
    </source>
</evidence>
<dbReference type="PANTHER" id="PTHR30632">
    <property type="entry name" value="MOLYBDATE-BINDING PERIPLASMIC PROTEIN"/>
    <property type="match status" value="1"/>
</dbReference>
<dbReference type="EMBL" id="JAQSDF010000073">
    <property type="protein sequence ID" value="MDI1232295.1"/>
    <property type="molecule type" value="Genomic_DNA"/>
</dbReference>
<reference evidence="6" key="1">
    <citation type="submission" date="2023-01" db="EMBL/GenBank/DDBJ databases">
        <title>Biogeochemical cycle of methane in antarctic sediments.</title>
        <authorList>
            <person name="Roldan D.M."/>
            <person name="Menes R.J."/>
        </authorList>
    </citation>
    <scope>NUCLEOTIDE SEQUENCE [LARGE SCALE GENOMIC DNA]</scope>
    <source>
        <strain evidence="6">K-2018 MAG008</strain>
    </source>
</reference>
<feature type="chain" id="PRO_5041212035" evidence="5">
    <location>
        <begin position="25"/>
        <end position="271"/>
    </location>
</feature>
<dbReference type="GO" id="GO:0015689">
    <property type="term" value="P:molybdate ion transport"/>
    <property type="evidence" value="ECO:0007669"/>
    <property type="project" value="InterPro"/>
</dbReference>
<dbReference type="InterPro" id="IPR050682">
    <property type="entry name" value="ModA/WtpA"/>
</dbReference>
<evidence type="ECO:0000256" key="4">
    <source>
        <dbReference type="PIRSR" id="PIRSR004846-1"/>
    </source>
</evidence>
<feature type="signal peptide" evidence="5">
    <location>
        <begin position="1"/>
        <end position="24"/>
    </location>
</feature>
<dbReference type="SUPFAM" id="SSF53850">
    <property type="entry name" value="Periplasmic binding protein-like II"/>
    <property type="match status" value="1"/>
</dbReference>
<feature type="binding site" evidence="4">
    <location>
        <position position="169"/>
    </location>
    <ligand>
        <name>molybdate</name>
        <dbReference type="ChEBI" id="CHEBI:36264"/>
    </ligand>
</feature>
<name>A0AA43Q629_9GAMM</name>
<protein>
    <submittedName>
        <fullName evidence="6">Molybdate ABC transporter substrate-binding protein</fullName>
    </submittedName>
</protein>
<comment type="caution">
    <text evidence="6">The sequence shown here is derived from an EMBL/GenBank/DDBJ whole genome shotgun (WGS) entry which is preliminary data.</text>
</comment>
<dbReference type="NCBIfam" id="TIGR01256">
    <property type="entry name" value="modA"/>
    <property type="match status" value="1"/>
</dbReference>
<organism evidence="6 7">
    <name type="scientific">Candidatus Methylobacter titanis</name>
    <dbReference type="NCBI Taxonomy" id="3053457"/>
    <lineage>
        <taxon>Bacteria</taxon>
        <taxon>Pseudomonadati</taxon>
        <taxon>Pseudomonadota</taxon>
        <taxon>Gammaproteobacteria</taxon>
        <taxon>Methylococcales</taxon>
        <taxon>Methylococcaceae</taxon>
        <taxon>Methylobacter</taxon>
    </lineage>
</organism>
<gene>
    <name evidence="6" type="primary">modA</name>
    <name evidence="6" type="ORF">PSU93_14215</name>
</gene>
<dbReference type="PIRSF" id="PIRSF004846">
    <property type="entry name" value="ModA"/>
    <property type="match status" value="1"/>
</dbReference>
<sequence length="271" mass="28954">MLPSRFFRSLIAVWLILLAPTTWAATTLAAVASDFTKPMTEIAAEFEKVTGHTAKLSFGSSGKAFAQIQSGAPFEVYLSASEKYPLELEKSGFAVIDSHFVYAIGRLVLWSATPGYVDAQGEILKTGNFKHIALADPSHAPYGVVAEEVMKSLGVLDKLRPLFVMGENISQTFQFVSTGNAELGFVGLAQVIDVNNGKASAPAHAPYLRPVGKIGSGSGWIIPDNLHSPFRQMAVLLKTGAENPAALALVDFLKSPTALAIIEKYGFGLPQ</sequence>
<dbReference type="AlphaFoldDB" id="A0AA43Q629"/>
<keyword evidence="7" id="KW-1185">Reference proteome</keyword>
<dbReference type="GO" id="GO:0046872">
    <property type="term" value="F:metal ion binding"/>
    <property type="evidence" value="ECO:0007669"/>
    <property type="project" value="UniProtKB-KW"/>
</dbReference>
<evidence type="ECO:0000256" key="3">
    <source>
        <dbReference type="ARBA" id="ARBA00022729"/>
    </source>
</evidence>
<accession>A0AA43Q629</accession>
<dbReference type="InterPro" id="IPR044084">
    <property type="entry name" value="AvModA-like_subst-bd"/>
</dbReference>